<dbReference type="Pfam" id="PF01545">
    <property type="entry name" value="Cation_efflux"/>
    <property type="match status" value="1"/>
</dbReference>
<feature type="transmembrane region" description="Helical" evidence="7">
    <location>
        <begin position="15"/>
        <end position="35"/>
    </location>
</feature>
<evidence type="ECO:0000256" key="2">
    <source>
        <dbReference type="ARBA" id="ARBA00008114"/>
    </source>
</evidence>
<gene>
    <name evidence="10" type="ORF">FVW20_13695</name>
</gene>
<evidence type="ECO:0000256" key="7">
    <source>
        <dbReference type="SAM" id="Phobius"/>
    </source>
</evidence>
<dbReference type="Proteomes" id="UP001194469">
    <property type="component" value="Unassembled WGS sequence"/>
</dbReference>
<evidence type="ECO:0000313" key="11">
    <source>
        <dbReference type="Proteomes" id="UP001194469"/>
    </source>
</evidence>
<dbReference type="InterPro" id="IPR002524">
    <property type="entry name" value="Cation_efflux"/>
</dbReference>
<evidence type="ECO:0000256" key="5">
    <source>
        <dbReference type="ARBA" id="ARBA00022989"/>
    </source>
</evidence>
<dbReference type="InterPro" id="IPR050291">
    <property type="entry name" value="CDF_Transporter"/>
</dbReference>
<keyword evidence="5 7" id="KW-1133">Transmembrane helix</keyword>
<feature type="domain" description="Cation efflux protein cytoplasmic" evidence="9">
    <location>
        <begin position="339"/>
        <end position="386"/>
    </location>
</feature>
<feature type="transmembrane region" description="Helical" evidence="7">
    <location>
        <begin position="85"/>
        <end position="103"/>
    </location>
</feature>
<reference evidence="10 11" key="1">
    <citation type="submission" date="2019-08" db="EMBL/GenBank/DDBJ databases">
        <authorList>
            <person name="Luo N."/>
        </authorList>
    </citation>
    <scope>NUCLEOTIDE SEQUENCE [LARGE SCALE GENOMIC DNA]</scope>
    <source>
        <strain evidence="10 11">NCIMB 9442</strain>
    </source>
</reference>
<feature type="transmembrane region" description="Helical" evidence="7">
    <location>
        <begin position="115"/>
        <end position="135"/>
    </location>
</feature>
<dbReference type="PANTHER" id="PTHR43840:SF15">
    <property type="entry name" value="MITOCHONDRIAL METAL TRANSPORTER 1-RELATED"/>
    <property type="match status" value="1"/>
</dbReference>
<keyword evidence="3" id="KW-0813">Transport</keyword>
<feature type="transmembrane region" description="Helical" evidence="7">
    <location>
        <begin position="156"/>
        <end position="177"/>
    </location>
</feature>
<dbReference type="RefSeq" id="WP_196610047.1">
    <property type="nucleotide sequence ID" value="NZ_VRYY01000442.1"/>
</dbReference>
<keyword evidence="6 7" id="KW-0472">Membrane</keyword>
<name>A0ABS0J6F1_9BACT</name>
<dbReference type="SUPFAM" id="SSF161111">
    <property type="entry name" value="Cation efflux protein transmembrane domain-like"/>
    <property type="match status" value="1"/>
</dbReference>
<evidence type="ECO:0000256" key="6">
    <source>
        <dbReference type="ARBA" id="ARBA00023136"/>
    </source>
</evidence>
<keyword evidence="11" id="KW-1185">Reference proteome</keyword>
<feature type="transmembrane region" description="Helical" evidence="7">
    <location>
        <begin position="197"/>
        <end position="215"/>
    </location>
</feature>
<dbReference type="InterPro" id="IPR058533">
    <property type="entry name" value="Cation_efflux_TM"/>
</dbReference>
<organism evidence="10 11">
    <name type="scientific">Nitratidesulfovibrio oxamicus</name>
    <dbReference type="NCBI Taxonomy" id="32016"/>
    <lineage>
        <taxon>Bacteria</taxon>
        <taxon>Pseudomonadati</taxon>
        <taxon>Thermodesulfobacteriota</taxon>
        <taxon>Desulfovibrionia</taxon>
        <taxon>Desulfovibrionales</taxon>
        <taxon>Desulfovibrionaceae</taxon>
        <taxon>Nitratidesulfovibrio</taxon>
    </lineage>
</organism>
<dbReference type="Gene3D" id="3.30.70.1350">
    <property type="entry name" value="Cation efflux protein, cytoplasmic domain"/>
    <property type="match status" value="3"/>
</dbReference>
<comment type="caution">
    <text evidence="10">The sequence shown here is derived from an EMBL/GenBank/DDBJ whole genome shotgun (WGS) entry which is preliminary data.</text>
</comment>
<evidence type="ECO:0000256" key="3">
    <source>
        <dbReference type="ARBA" id="ARBA00022448"/>
    </source>
</evidence>
<keyword evidence="4 7" id="KW-0812">Transmembrane</keyword>
<evidence type="ECO:0000256" key="1">
    <source>
        <dbReference type="ARBA" id="ARBA00004141"/>
    </source>
</evidence>
<sequence>MQPHDYETALREKNAAALSSVLAAVLLTALKLMVGVSTNSLGILSEAAHSGLDLVAAAVTWFAVRISSRPPDARHPYGHGKVENLSALVETLLLLVTCGWIVWEAMHRLFVEPEVVVPSVWGLGVMGVSIVVDFSRARMLRRVAKKYNSQALEADALHFSTDIWSSAVVIVGLLALLAADLLPEGSALRPVLERADAVAALAVCVIVVHVSLGLGRRAVDALLDGGDAGLAGRMEATVNAQPGVVRVERIRLRESGPHAFVDMTIIVAAGLSLDAAHEITRRAEAAVHEVAPGTDVTIHFEPQQAGERGVLDRIRCVAATHALPVHAVEVVETQTEVGAPQDLMVELHVELEGRMPLADAHARVTAFEESLRAELGPLHVATHIEPAQDTLGASPAAPSRLMESPRIQAAVQAAADAEPGVCDCHHMHVRRQGEDISLSFHCRMAPQTPVTEAHRVSAALEARLRASLPELHRVVVHMEPVGE</sequence>
<comment type="similarity">
    <text evidence="2">Belongs to the cation diffusion facilitator (CDF) transporter (TC 2.A.4) family.</text>
</comment>
<dbReference type="SUPFAM" id="SSF160240">
    <property type="entry name" value="Cation efflux protein cytoplasmic domain-like"/>
    <property type="match status" value="3"/>
</dbReference>
<dbReference type="Gene3D" id="1.20.1510.10">
    <property type="entry name" value="Cation efflux protein transmembrane domain"/>
    <property type="match status" value="1"/>
</dbReference>
<dbReference type="InterPro" id="IPR027470">
    <property type="entry name" value="Cation_efflux_CTD"/>
</dbReference>
<evidence type="ECO:0000313" key="10">
    <source>
        <dbReference type="EMBL" id="MBG3878032.1"/>
    </source>
</evidence>
<feature type="domain" description="Cation efflux protein cytoplasmic" evidence="9">
    <location>
        <begin position="233"/>
        <end position="302"/>
    </location>
</feature>
<proteinExistence type="inferred from homology"/>
<dbReference type="EMBL" id="VRYY01000442">
    <property type="protein sequence ID" value="MBG3878032.1"/>
    <property type="molecule type" value="Genomic_DNA"/>
</dbReference>
<dbReference type="Pfam" id="PF16916">
    <property type="entry name" value="ZT_dimer"/>
    <property type="match status" value="3"/>
</dbReference>
<dbReference type="InterPro" id="IPR027469">
    <property type="entry name" value="Cation_efflux_TMD_sf"/>
</dbReference>
<evidence type="ECO:0000259" key="8">
    <source>
        <dbReference type="Pfam" id="PF01545"/>
    </source>
</evidence>
<feature type="domain" description="Cation efflux protein cytoplasmic" evidence="9">
    <location>
        <begin position="408"/>
        <end position="480"/>
    </location>
</feature>
<evidence type="ECO:0000256" key="4">
    <source>
        <dbReference type="ARBA" id="ARBA00022692"/>
    </source>
</evidence>
<dbReference type="InterPro" id="IPR036837">
    <property type="entry name" value="Cation_efflux_CTD_sf"/>
</dbReference>
<dbReference type="PANTHER" id="PTHR43840">
    <property type="entry name" value="MITOCHONDRIAL METAL TRANSPORTER 1-RELATED"/>
    <property type="match status" value="1"/>
</dbReference>
<dbReference type="NCBIfam" id="TIGR01297">
    <property type="entry name" value="CDF"/>
    <property type="match status" value="1"/>
</dbReference>
<protein>
    <submittedName>
        <fullName evidence="10">Cation-efflux pump</fullName>
    </submittedName>
</protein>
<accession>A0ABS0J6F1</accession>
<feature type="domain" description="Cation efflux protein transmembrane" evidence="8">
    <location>
        <begin position="19"/>
        <end position="223"/>
    </location>
</feature>
<comment type="subcellular location">
    <subcellularLocation>
        <location evidence="1">Membrane</location>
        <topology evidence="1">Multi-pass membrane protein</topology>
    </subcellularLocation>
</comment>
<evidence type="ECO:0000259" key="9">
    <source>
        <dbReference type="Pfam" id="PF16916"/>
    </source>
</evidence>